<dbReference type="GeneID" id="25977741"/>
<organism evidence="3">
    <name type="scientific">Grosmannia clavigera (strain kw1407 / UAMH 11150)</name>
    <name type="common">Blue stain fungus</name>
    <name type="synonym">Graphiocladiella clavigera</name>
    <dbReference type="NCBI Taxonomy" id="655863"/>
    <lineage>
        <taxon>Eukaryota</taxon>
        <taxon>Fungi</taxon>
        <taxon>Dikarya</taxon>
        <taxon>Ascomycota</taxon>
        <taxon>Pezizomycotina</taxon>
        <taxon>Sordariomycetes</taxon>
        <taxon>Sordariomycetidae</taxon>
        <taxon>Ophiostomatales</taxon>
        <taxon>Ophiostomataceae</taxon>
        <taxon>Leptographium</taxon>
    </lineage>
</organism>
<sequence>MSDACSPADPSRPDGVEFEIVSSEGTDLSSTSKGQEPTPKDQGAPGSWARPYLTTMMQLATPRIRYLTLPTFPSWKRWMEQMRAKQPAKTPEGGLSIFGNLTRLVYNPRVADNKCRVKVAGCPLILLNGSFIVGKSAVARDLAYILGNRYKARMARSGRRLARPAESATETQTDGCTVVLHMNEIYNTTVNGIPKPSVRRIAGNVIFKTNTNTDKSCEHQALWPSTETKAEFLEKMRTIRNQALLDHVISENHENKTVIISDCLLFSKESAETVQHYRGAACASGRPFVHIYLTCSLDQHMDRLHRRAMGRVIRPKPEKLWENRKDKGKGKERELVDETPDRFPNELLVRLRTRIEAMDAEENKWLPVLFPAHRRKTSVGSSSTSVPNFQFRGLHVDTTMTTALETAAVIAGYLEDMRQGVKCDDLQDEDAIDGVGYASMKAIDAETIRGGVHNQDIRF</sequence>
<keyword evidence="3" id="KW-1185">Reference proteome</keyword>
<dbReference type="AlphaFoldDB" id="F0XUF3"/>
<protein>
    <submittedName>
        <fullName evidence="2">Uncharacterized protein</fullName>
    </submittedName>
</protein>
<proteinExistence type="predicted"/>
<dbReference type="InParanoid" id="F0XUF3"/>
<dbReference type="InterPro" id="IPR027417">
    <property type="entry name" value="P-loop_NTPase"/>
</dbReference>
<feature type="region of interest" description="Disordered" evidence="1">
    <location>
        <begin position="1"/>
        <end position="49"/>
    </location>
</feature>
<evidence type="ECO:0000313" key="2">
    <source>
        <dbReference type="EMBL" id="EFW98668.1"/>
    </source>
</evidence>
<name>F0XUF3_GROCL</name>
<feature type="compositionally biased region" description="Polar residues" evidence="1">
    <location>
        <begin position="23"/>
        <end position="35"/>
    </location>
</feature>
<dbReference type="RefSeq" id="XP_014168151.1">
    <property type="nucleotide sequence ID" value="XM_014312676.1"/>
</dbReference>
<evidence type="ECO:0000256" key="1">
    <source>
        <dbReference type="SAM" id="MobiDB-lite"/>
    </source>
</evidence>
<evidence type="ECO:0000313" key="3">
    <source>
        <dbReference type="Proteomes" id="UP000007796"/>
    </source>
</evidence>
<dbReference type="SUPFAM" id="SSF52540">
    <property type="entry name" value="P-loop containing nucleoside triphosphate hydrolases"/>
    <property type="match status" value="1"/>
</dbReference>
<reference evidence="2 3" key="1">
    <citation type="journal article" date="2011" name="Proc. Natl. Acad. Sci. U.S.A.">
        <title>Genome and transcriptome analyses of the mountain pine beetle-fungal symbiont Grosmannia clavigera, a lodgepole pine pathogen.</title>
        <authorList>
            <person name="DiGuistini S."/>
            <person name="Wang Y."/>
            <person name="Liao N.Y."/>
            <person name="Taylor G."/>
            <person name="Tanguay P."/>
            <person name="Feau N."/>
            <person name="Henrissat B."/>
            <person name="Chan S.K."/>
            <person name="Hesse-Orce U."/>
            <person name="Alamouti S.M."/>
            <person name="Tsui C.K.M."/>
            <person name="Docking R.T."/>
            <person name="Levasseur A."/>
            <person name="Haridas S."/>
            <person name="Robertson G."/>
            <person name="Birol I."/>
            <person name="Holt R.A."/>
            <person name="Marra M.A."/>
            <person name="Hamelin R.C."/>
            <person name="Hirst M."/>
            <person name="Jones S.J.M."/>
            <person name="Bohlmann J."/>
            <person name="Breuil C."/>
        </authorList>
    </citation>
    <scope>NUCLEOTIDE SEQUENCE [LARGE SCALE GENOMIC DNA]</scope>
    <source>
        <strain evidence="3">kw1407 / UAMH 11150</strain>
    </source>
</reference>
<accession>F0XUF3</accession>
<dbReference type="OrthoDB" id="5426988at2759"/>
<dbReference type="EMBL" id="GL630006">
    <property type="protein sequence ID" value="EFW98668.1"/>
    <property type="molecule type" value="Genomic_DNA"/>
</dbReference>
<gene>
    <name evidence="2" type="ORF">CMQ_4520</name>
</gene>
<dbReference type="Proteomes" id="UP000007796">
    <property type="component" value="Unassembled WGS sequence"/>
</dbReference>
<dbReference type="HOGENOM" id="CLU_595892_0_0_1"/>
<dbReference type="Gene3D" id="3.40.50.300">
    <property type="entry name" value="P-loop containing nucleotide triphosphate hydrolases"/>
    <property type="match status" value="1"/>
</dbReference>